<feature type="compositionally biased region" description="Acidic residues" evidence="1">
    <location>
        <begin position="216"/>
        <end position="227"/>
    </location>
</feature>
<organism evidence="2">
    <name type="scientific">Phallusia mammillata</name>
    <dbReference type="NCBI Taxonomy" id="59560"/>
    <lineage>
        <taxon>Eukaryota</taxon>
        <taxon>Metazoa</taxon>
        <taxon>Chordata</taxon>
        <taxon>Tunicata</taxon>
        <taxon>Ascidiacea</taxon>
        <taxon>Phlebobranchia</taxon>
        <taxon>Ascidiidae</taxon>
        <taxon>Phallusia</taxon>
    </lineage>
</organism>
<dbReference type="SUPFAM" id="SSF57924">
    <property type="entry name" value="Inhibitor of apoptosis (IAP) repeat"/>
    <property type="match status" value="1"/>
</dbReference>
<accession>A0A6F9D856</accession>
<gene>
    <name evidence="2" type="primary">Birc3-004</name>
</gene>
<proteinExistence type="evidence at transcript level"/>
<dbReference type="EMBL" id="LR783334">
    <property type="protein sequence ID" value="CAB3225628.1"/>
    <property type="molecule type" value="mRNA"/>
</dbReference>
<dbReference type="PROSITE" id="PS50143">
    <property type="entry name" value="BIR_REPEAT_2"/>
    <property type="match status" value="1"/>
</dbReference>
<feature type="region of interest" description="Disordered" evidence="1">
    <location>
        <begin position="190"/>
        <end position="236"/>
    </location>
</feature>
<feature type="region of interest" description="Disordered" evidence="1">
    <location>
        <begin position="1"/>
        <end position="30"/>
    </location>
</feature>
<reference evidence="2" key="1">
    <citation type="submission" date="2020-04" db="EMBL/GenBank/DDBJ databases">
        <authorList>
            <person name="Neveu A P."/>
        </authorList>
    </citation>
    <scope>NUCLEOTIDE SEQUENCE</scope>
    <source>
        <tissue evidence="2">Whole embryo</tissue>
    </source>
</reference>
<feature type="compositionally biased region" description="Polar residues" evidence="1">
    <location>
        <begin position="190"/>
        <end position="204"/>
    </location>
</feature>
<dbReference type="SMART" id="SM00238">
    <property type="entry name" value="BIR"/>
    <property type="match status" value="1"/>
</dbReference>
<feature type="compositionally biased region" description="Polar residues" evidence="1">
    <location>
        <begin position="10"/>
        <end position="30"/>
    </location>
</feature>
<dbReference type="AlphaFoldDB" id="A0A6F9D856"/>
<dbReference type="Pfam" id="PF00653">
    <property type="entry name" value="BIR"/>
    <property type="match status" value="1"/>
</dbReference>
<protein>
    <submittedName>
        <fullName evidence="2">Baculoviral IAP repeat-containing protein 3-like</fullName>
    </submittedName>
</protein>
<name>A0A6F9D856_9ASCI</name>
<evidence type="ECO:0000256" key="1">
    <source>
        <dbReference type="SAM" id="MobiDB-lite"/>
    </source>
</evidence>
<dbReference type="Gene3D" id="1.10.1170.10">
    <property type="entry name" value="Inhibitor Of Apoptosis Protein (2mihbC-IAP-1), Chain A"/>
    <property type="match status" value="1"/>
</dbReference>
<evidence type="ECO:0000313" key="2">
    <source>
        <dbReference type="EMBL" id="CAB3225628.1"/>
    </source>
</evidence>
<dbReference type="InterPro" id="IPR001370">
    <property type="entry name" value="BIR_rpt"/>
</dbReference>
<sequence>MVPHDGPTSDEFSTINFSESTPSTPECSNQVFARPPHNIAASVGQDRSYVEMLNNQHRRDSFPHGFADAPVGDAMAMSGLYFLGHGDITKCYSCGKVQNNWREGKIVTDPTLHEDNCQHYYSRRWPATPFGSATPTQPYAEEFKEAHVCQLPSVKKFFEGILSTGKSLLQNFTNPGSCSQASPHVQSNLNTHFKPNSNTSNNVPGCSGHTGNGASSDEEFVLSDSEDIYGPGPDME</sequence>